<dbReference type="EMBL" id="PDUG01000010">
    <property type="protein sequence ID" value="PIC13884.1"/>
    <property type="molecule type" value="Genomic_DNA"/>
</dbReference>
<organism evidence="3 4">
    <name type="scientific">Caenorhabditis nigoni</name>
    <dbReference type="NCBI Taxonomy" id="1611254"/>
    <lineage>
        <taxon>Eukaryota</taxon>
        <taxon>Metazoa</taxon>
        <taxon>Ecdysozoa</taxon>
        <taxon>Nematoda</taxon>
        <taxon>Chromadorea</taxon>
        <taxon>Rhabditida</taxon>
        <taxon>Rhabditina</taxon>
        <taxon>Rhabditomorpha</taxon>
        <taxon>Rhabditoidea</taxon>
        <taxon>Rhabditidae</taxon>
        <taxon>Peloderinae</taxon>
        <taxon>Caenorhabditis</taxon>
    </lineage>
</organism>
<keyword evidence="2" id="KW-0472">Membrane</keyword>
<keyword evidence="1" id="KW-0175">Coiled coil</keyword>
<dbReference type="Proteomes" id="UP000230233">
    <property type="component" value="Unassembled WGS sequence"/>
</dbReference>
<feature type="transmembrane region" description="Helical" evidence="2">
    <location>
        <begin position="265"/>
        <end position="284"/>
    </location>
</feature>
<keyword evidence="2" id="KW-1133">Transmembrane helix</keyword>
<dbReference type="AlphaFoldDB" id="A0A2G5SFN5"/>
<evidence type="ECO:0000313" key="4">
    <source>
        <dbReference type="Proteomes" id="UP000230233"/>
    </source>
</evidence>
<comment type="caution">
    <text evidence="3">The sequence shown here is derived from an EMBL/GenBank/DDBJ whole genome shotgun (WGS) entry which is preliminary data.</text>
</comment>
<sequence>MHRQSKSLIWDHFIQGQLVSPLPYRLISSLFYSVPLVIQMSLLESPASQKEGHSLISKELRKGFADFSDRLKADGLSKTFVSDEISKLEKLENDLEVKKKVLESRIDQKKIDFWIPILLLIFLMVLSIFTITYNTIHPPEDETGPWPIIAFKIAAVILLFLFGFTVFEAIIANWKRQRNARKTFSLEDGNEKNGKIFFIATDYDDLKNRYKKLLEEDYVPMWNRYKRLCNQFIFYYIVGILIGLMIVVSTVVDCFFYNAEQDPQKTFMGIGQLFVLILSPLLYYRNIMNTIAEDNEIQF</sequence>
<keyword evidence="2" id="KW-0812">Transmembrane</keyword>
<evidence type="ECO:0000313" key="3">
    <source>
        <dbReference type="EMBL" id="PIC13884.1"/>
    </source>
</evidence>
<gene>
    <name evidence="3" type="ORF">B9Z55_027473</name>
</gene>
<evidence type="ECO:0000256" key="1">
    <source>
        <dbReference type="SAM" id="Coils"/>
    </source>
</evidence>
<protein>
    <submittedName>
        <fullName evidence="3">Uncharacterized protein</fullName>
    </submittedName>
</protein>
<evidence type="ECO:0000256" key="2">
    <source>
        <dbReference type="SAM" id="Phobius"/>
    </source>
</evidence>
<feature type="coiled-coil region" evidence="1">
    <location>
        <begin position="81"/>
        <end position="108"/>
    </location>
</feature>
<feature type="transmembrane region" description="Helical" evidence="2">
    <location>
        <begin position="148"/>
        <end position="172"/>
    </location>
</feature>
<reference evidence="4" key="1">
    <citation type="submission" date="2017-10" db="EMBL/GenBank/DDBJ databases">
        <title>Rapid genome shrinkage in a self-fertile nematode reveals novel sperm competition proteins.</title>
        <authorList>
            <person name="Yin D."/>
            <person name="Schwarz E.M."/>
            <person name="Thomas C.G."/>
            <person name="Felde R.L."/>
            <person name="Korf I.F."/>
            <person name="Cutter A.D."/>
            <person name="Schartner C.M."/>
            <person name="Ralston E.J."/>
            <person name="Meyer B.J."/>
            <person name="Haag E.S."/>
        </authorList>
    </citation>
    <scope>NUCLEOTIDE SEQUENCE [LARGE SCALE GENOMIC DNA]</scope>
    <source>
        <strain evidence="4">JU1422</strain>
    </source>
</reference>
<feature type="transmembrane region" description="Helical" evidence="2">
    <location>
        <begin position="113"/>
        <end position="136"/>
    </location>
</feature>
<proteinExistence type="predicted"/>
<accession>A0A2G5SFN5</accession>
<name>A0A2G5SFN5_9PELO</name>
<keyword evidence="4" id="KW-1185">Reference proteome</keyword>
<feature type="transmembrane region" description="Helical" evidence="2">
    <location>
        <begin position="233"/>
        <end position="259"/>
    </location>
</feature>